<evidence type="ECO:0000313" key="2">
    <source>
        <dbReference type="Proteomes" id="UP000076023"/>
    </source>
</evidence>
<proteinExistence type="predicted"/>
<name>A0A146GD65_TERSA</name>
<evidence type="ECO:0000313" key="1">
    <source>
        <dbReference type="EMBL" id="GAT35260.1"/>
    </source>
</evidence>
<reference evidence="2" key="1">
    <citation type="journal article" date="2017" name="Genome Announc.">
        <title>Draft Genome Sequence of Terrimicrobium sacchariphilum NM-5T, a Facultative Anaerobic Soil Bacterium of the Class Spartobacteria.</title>
        <authorList>
            <person name="Qiu Y.L."/>
            <person name="Tourlousse D.M."/>
            <person name="Matsuura N."/>
            <person name="Ohashi A."/>
            <person name="Sekiguchi Y."/>
        </authorList>
    </citation>
    <scope>NUCLEOTIDE SEQUENCE [LARGE SCALE GENOMIC DNA]</scope>
    <source>
        <strain evidence="2">NM-5</strain>
    </source>
</reference>
<dbReference type="Proteomes" id="UP000076023">
    <property type="component" value="Unassembled WGS sequence"/>
</dbReference>
<protein>
    <submittedName>
        <fullName evidence="1">Uncharacterized protein</fullName>
    </submittedName>
</protein>
<dbReference type="EMBL" id="BDCO01000003">
    <property type="protein sequence ID" value="GAT35260.1"/>
    <property type="molecule type" value="Genomic_DNA"/>
</dbReference>
<dbReference type="InParanoid" id="A0A146GD65"/>
<gene>
    <name evidence="1" type="ORF">TSACC_3324</name>
</gene>
<organism evidence="1 2">
    <name type="scientific">Terrimicrobium sacchariphilum</name>
    <dbReference type="NCBI Taxonomy" id="690879"/>
    <lineage>
        <taxon>Bacteria</taxon>
        <taxon>Pseudomonadati</taxon>
        <taxon>Verrucomicrobiota</taxon>
        <taxon>Terrimicrobiia</taxon>
        <taxon>Terrimicrobiales</taxon>
        <taxon>Terrimicrobiaceae</taxon>
        <taxon>Terrimicrobium</taxon>
    </lineage>
</organism>
<dbReference type="AlphaFoldDB" id="A0A146GD65"/>
<dbReference type="RefSeq" id="WP_075081089.1">
    <property type="nucleotide sequence ID" value="NZ_BDCO01000003.1"/>
</dbReference>
<dbReference type="STRING" id="690879.TSACC_3324"/>
<keyword evidence="2" id="KW-1185">Reference proteome</keyword>
<sequence>MTFHGLVIAHQDSSYDSKRGRIAQETLTCLDADQTVKLTDTVDCVFSAGLIPQASTMVGKTLAFFVDAVRPSNTMRPRFVVKGLAPAKS</sequence>
<comment type="caution">
    <text evidence="1">The sequence shown here is derived from an EMBL/GenBank/DDBJ whole genome shotgun (WGS) entry which is preliminary data.</text>
</comment>
<accession>A0A146GD65</accession>